<name>A0A673U3H3_SURSU</name>
<dbReference type="SMART" id="SM00071">
    <property type="entry name" value="Galanin"/>
    <property type="match status" value="1"/>
</dbReference>
<dbReference type="InterPro" id="IPR013068">
    <property type="entry name" value="GMAP"/>
</dbReference>
<dbReference type="InterPro" id="IPR008175">
    <property type="entry name" value="Galanin_pre"/>
</dbReference>
<keyword evidence="4" id="KW-1185">Reference proteome</keyword>
<dbReference type="PANTHER" id="PTHR16839">
    <property type="entry name" value="GALANIN"/>
    <property type="match status" value="1"/>
</dbReference>
<feature type="compositionally biased region" description="Basic and acidic residues" evidence="1">
    <location>
        <begin position="116"/>
        <end position="126"/>
    </location>
</feature>
<feature type="region of interest" description="Disordered" evidence="1">
    <location>
        <begin position="98"/>
        <end position="132"/>
    </location>
</feature>
<accession>A0A673U3H3</accession>
<dbReference type="GO" id="GO:0005615">
    <property type="term" value="C:extracellular space"/>
    <property type="evidence" value="ECO:0007669"/>
    <property type="project" value="TreeGrafter"/>
</dbReference>
<evidence type="ECO:0000259" key="2">
    <source>
        <dbReference type="Pfam" id="PF06540"/>
    </source>
</evidence>
<evidence type="ECO:0000313" key="4">
    <source>
        <dbReference type="Proteomes" id="UP000472268"/>
    </source>
</evidence>
<dbReference type="GO" id="GO:0005184">
    <property type="term" value="F:neuropeptide hormone activity"/>
    <property type="evidence" value="ECO:0007669"/>
    <property type="project" value="TreeGrafter"/>
</dbReference>
<dbReference type="Ensembl" id="ENSSSUT00005018102.1">
    <property type="protein sequence ID" value="ENSSSUP00005015869.1"/>
    <property type="gene ID" value="ENSSSUG00005010241.1"/>
</dbReference>
<dbReference type="GO" id="GO:0031763">
    <property type="term" value="F:galanin receptor binding"/>
    <property type="evidence" value="ECO:0007669"/>
    <property type="project" value="TreeGrafter"/>
</dbReference>
<dbReference type="GO" id="GO:0007218">
    <property type="term" value="P:neuropeptide signaling pathway"/>
    <property type="evidence" value="ECO:0007669"/>
    <property type="project" value="TreeGrafter"/>
</dbReference>
<feature type="region of interest" description="Disordered" evidence="1">
    <location>
        <begin position="18"/>
        <end position="63"/>
    </location>
</feature>
<dbReference type="Proteomes" id="UP000472268">
    <property type="component" value="Unplaced"/>
</dbReference>
<dbReference type="PANTHER" id="PTHR16839:SF1">
    <property type="entry name" value="GALANIN PEPTIDES"/>
    <property type="match status" value="1"/>
</dbReference>
<feature type="compositionally biased region" description="Low complexity" evidence="1">
    <location>
        <begin position="24"/>
        <end position="33"/>
    </location>
</feature>
<sequence length="168" mass="18164">MTWKNKCVFRDIGPLPFRCPRETPGSGASTPGAPGRPPRSPPAWGAPRFGRVPASRGGPGLRPWHKLFAARESARPSCSGTGRAGHCGNGHGSPLCPETDAVDNHRPFQEKPGLTGKRELPPEDAARPGSFARPMSEDAVVRTIIEFLTFLRLKGLWLAARSPERAIR</sequence>
<dbReference type="AlphaFoldDB" id="A0A673U3H3"/>
<protein>
    <recommendedName>
        <fullName evidence="2">Galanin message associated peptide (GMAP) domain-containing protein</fullName>
    </recommendedName>
</protein>
<dbReference type="Pfam" id="PF06540">
    <property type="entry name" value="GMAP"/>
    <property type="match status" value="1"/>
</dbReference>
<feature type="domain" description="Galanin message associated peptide (GMAP)" evidence="2">
    <location>
        <begin position="116"/>
        <end position="154"/>
    </location>
</feature>
<reference evidence="3" key="2">
    <citation type="submission" date="2025-09" db="UniProtKB">
        <authorList>
            <consortium name="Ensembl"/>
        </authorList>
    </citation>
    <scope>IDENTIFICATION</scope>
</reference>
<reference evidence="3" key="1">
    <citation type="submission" date="2025-08" db="UniProtKB">
        <authorList>
            <consortium name="Ensembl"/>
        </authorList>
    </citation>
    <scope>IDENTIFICATION</scope>
</reference>
<organism evidence="3 4">
    <name type="scientific">Suricata suricatta</name>
    <name type="common">Meerkat</name>
    <dbReference type="NCBI Taxonomy" id="37032"/>
    <lineage>
        <taxon>Eukaryota</taxon>
        <taxon>Metazoa</taxon>
        <taxon>Chordata</taxon>
        <taxon>Craniata</taxon>
        <taxon>Vertebrata</taxon>
        <taxon>Euteleostomi</taxon>
        <taxon>Mammalia</taxon>
        <taxon>Eutheria</taxon>
        <taxon>Laurasiatheria</taxon>
        <taxon>Carnivora</taxon>
        <taxon>Feliformia</taxon>
        <taxon>Herpestidae</taxon>
        <taxon>Suricata</taxon>
    </lineage>
</organism>
<evidence type="ECO:0000313" key="3">
    <source>
        <dbReference type="Ensembl" id="ENSSSUP00005015869.1"/>
    </source>
</evidence>
<dbReference type="GO" id="GO:0030141">
    <property type="term" value="C:secretory granule"/>
    <property type="evidence" value="ECO:0007669"/>
    <property type="project" value="TreeGrafter"/>
</dbReference>
<proteinExistence type="predicted"/>
<evidence type="ECO:0000256" key="1">
    <source>
        <dbReference type="SAM" id="MobiDB-lite"/>
    </source>
</evidence>